<reference evidence="14" key="1">
    <citation type="submission" date="2023-07" db="EMBL/GenBank/DDBJ databases">
        <title>Identification and characterization of horizontal gene transfer across gut microbiota members of farm animals based on homology search.</title>
        <authorList>
            <person name="Schwarzerova J."/>
            <person name="Nykrynova M."/>
            <person name="Jureckova K."/>
            <person name="Cejkova D."/>
            <person name="Rychlik I."/>
        </authorList>
    </citation>
    <scope>NUCLEOTIDE SEQUENCE [LARGE SCALE GENOMIC DNA]</scope>
    <source>
        <strain evidence="14">ET4</strain>
    </source>
</reference>
<dbReference type="Gene3D" id="3.40.50.2300">
    <property type="match status" value="3"/>
</dbReference>
<evidence type="ECO:0000256" key="2">
    <source>
        <dbReference type="ARBA" id="ARBA00012438"/>
    </source>
</evidence>
<dbReference type="PROSITE" id="PS00041">
    <property type="entry name" value="HTH_ARAC_FAMILY_1"/>
    <property type="match status" value="1"/>
</dbReference>
<evidence type="ECO:0000256" key="1">
    <source>
        <dbReference type="ARBA" id="ARBA00000085"/>
    </source>
</evidence>
<evidence type="ECO:0000259" key="11">
    <source>
        <dbReference type="PROSITE" id="PS50109"/>
    </source>
</evidence>
<dbReference type="CDD" id="cd00082">
    <property type="entry name" value="HisKA"/>
    <property type="match status" value="1"/>
</dbReference>
<evidence type="ECO:0000256" key="9">
    <source>
        <dbReference type="SAM" id="Phobius"/>
    </source>
</evidence>
<dbReference type="InterPro" id="IPR036890">
    <property type="entry name" value="HATPase_C_sf"/>
</dbReference>
<dbReference type="SUPFAM" id="SSF53822">
    <property type="entry name" value="Periplasmic binding protein-like I"/>
    <property type="match status" value="1"/>
</dbReference>
<dbReference type="CDD" id="cd17574">
    <property type="entry name" value="REC_OmpR"/>
    <property type="match status" value="1"/>
</dbReference>
<evidence type="ECO:0000256" key="6">
    <source>
        <dbReference type="ARBA" id="ARBA00023163"/>
    </source>
</evidence>
<dbReference type="PANTHER" id="PTHR43547:SF2">
    <property type="entry name" value="HYBRID SIGNAL TRANSDUCTION HISTIDINE KINASE C"/>
    <property type="match status" value="1"/>
</dbReference>
<evidence type="ECO:0000256" key="8">
    <source>
        <dbReference type="SAM" id="Coils"/>
    </source>
</evidence>
<evidence type="ECO:0000256" key="3">
    <source>
        <dbReference type="ARBA" id="ARBA00022553"/>
    </source>
</evidence>
<dbReference type="InterPro" id="IPR001789">
    <property type="entry name" value="Sig_transdc_resp-reg_receiver"/>
</dbReference>
<feature type="domain" description="HTH araC/xylS-type" evidence="10">
    <location>
        <begin position="814"/>
        <end position="913"/>
    </location>
</feature>
<comment type="catalytic activity">
    <reaction evidence="1">
        <text>ATP + protein L-histidine = ADP + protein N-phospho-L-histidine.</text>
        <dbReference type="EC" id="2.7.13.3"/>
    </reaction>
</comment>
<dbReference type="InterPro" id="IPR004358">
    <property type="entry name" value="Sig_transdc_His_kin-like_C"/>
</dbReference>
<keyword evidence="9" id="KW-0812">Transmembrane</keyword>
<dbReference type="InterPro" id="IPR025997">
    <property type="entry name" value="SBP_2_dom"/>
</dbReference>
<keyword evidence="5" id="KW-0238">DNA-binding</keyword>
<protein>
    <recommendedName>
        <fullName evidence="2">histidine kinase</fullName>
        <ecNumber evidence="2">2.7.13.3</ecNumber>
    </recommendedName>
</protein>
<feature type="domain" description="Histidine kinase" evidence="11">
    <location>
        <begin position="406"/>
        <end position="624"/>
    </location>
</feature>
<proteinExistence type="predicted"/>
<sequence length="917" mass="103066">MSLRPILLYGKLLLCGGPLLTLASCEPAEAEYVIGVSQCSQDEWRTQMNREIQREALFFPGVEVKITSANDDSRKQIQDIDSLLKQGVDLLVVAPNEAESLTPIIEKAYRSGTPVVLVDRKTHSSRYTAYIGADNREIGRGIGNYIQQRLEGKGKIVELTGLAGSTPATERHQGMMEELANSPGIEVLATASAGWREADAECAFDSILACQPCIDMVIAQNDRMALGAYEAAKKRNRQKDILFVGVDALSGAVNLVREGVLDASFIYPTAGDSLLQLAMHILRGEPYQKENILSTALVNRENARVMQMQTRHIETLDRKIEYLDQQLDTFLMRYSSQRILLWACLLILLLAGMLLVILVRAFWTKKRLNEELSAQKTTLEQQRDQLIALSHQVEEATRAKLAFFTNVSHDIRTPLTLISAPLEQLLKSRNLDEQEHFLMDIIHKNVTVLLRLANQIMDFRKYENGKLTLNLSRFQLGTALAEWADSFKALSYRKHIHFQCRFASADAAEVVADAEKLERILYNLLSNAFKFTPENGTVTVEQLFFEKEGKRWFRLTVTDDGEGMSAEHVQHIFDRFYQIGVHPGGSGIGLALVKAFVELHHGQIQVDSDSGKGTRFCIEIPAEQEGEVHPLDALPRNTLNFKEGAILQAEQHSLVAGRAEVTGKEKTVLVIDDDQDIRAYVSSFLKKDYNVLEAANGQEGLQLAMKYVPDAVVCDVMMPVMDGMECCRRLKQELQTCHIPVMMLTAYDMSEQKIKGYQCGADSYIAKPFSAELLQVRLSNLIENRKRLKDFFAEGALPLSDTTEGHDLDQGFVEKLRTLIARNLHRADFTVEELGEKVGLSRVQLYRKTKSLCGYPPNELLRMARLKKAASLLASTEKTISEVAFEVGFNSPSYFAKCYREYFGENPTDFLKRVTQK</sequence>
<evidence type="ECO:0000259" key="12">
    <source>
        <dbReference type="PROSITE" id="PS50110"/>
    </source>
</evidence>
<feature type="transmembrane region" description="Helical" evidence="9">
    <location>
        <begin position="339"/>
        <end position="363"/>
    </location>
</feature>
<dbReference type="InterPro" id="IPR003594">
    <property type="entry name" value="HATPase_dom"/>
</dbReference>
<dbReference type="SUPFAM" id="SSF55874">
    <property type="entry name" value="ATPase domain of HSP90 chaperone/DNA topoisomerase II/histidine kinase"/>
    <property type="match status" value="1"/>
</dbReference>
<feature type="coiled-coil region" evidence="8">
    <location>
        <begin position="365"/>
        <end position="399"/>
    </location>
</feature>
<keyword evidence="6" id="KW-0804">Transcription</keyword>
<dbReference type="CDD" id="cd00075">
    <property type="entry name" value="HATPase"/>
    <property type="match status" value="1"/>
</dbReference>
<dbReference type="Gene3D" id="6.10.250.850">
    <property type="match status" value="1"/>
</dbReference>
<dbReference type="Pfam" id="PF12833">
    <property type="entry name" value="HTH_18"/>
    <property type="match status" value="1"/>
</dbReference>
<dbReference type="InterPro" id="IPR003661">
    <property type="entry name" value="HisK_dim/P_dom"/>
</dbReference>
<dbReference type="Pfam" id="PF00072">
    <property type="entry name" value="Response_reg"/>
    <property type="match status" value="1"/>
</dbReference>
<keyword evidence="9" id="KW-1133">Transmembrane helix</keyword>
<feature type="modified residue" description="4-aspartylphosphate" evidence="7">
    <location>
        <position position="715"/>
    </location>
</feature>
<dbReference type="PROSITE" id="PS50109">
    <property type="entry name" value="HIS_KIN"/>
    <property type="match status" value="1"/>
</dbReference>
<dbReference type="PROSITE" id="PS01124">
    <property type="entry name" value="HTH_ARAC_FAMILY_2"/>
    <property type="match status" value="1"/>
</dbReference>
<dbReference type="PROSITE" id="PS50110">
    <property type="entry name" value="RESPONSE_REGULATORY"/>
    <property type="match status" value="1"/>
</dbReference>
<organism evidence="13 14">
    <name type="scientific">Bacteroides eggerthii</name>
    <dbReference type="NCBI Taxonomy" id="28111"/>
    <lineage>
        <taxon>Bacteria</taxon>
        <taxon>Pseudomonadati</taxon>
        <taxon>Bacteroidota</taxon>
        <taxon>Bacteroidia</taxon>
        <taxon>Bacteroidales</taxon>
        <taxon>Bacteroidaceae</taxon>
        <taxon>Bacteroides</taxon>
    </lineage>
</organism>
<dbReference type="SUPFAM" id="SSF52172">
    <property type="entry name" value="CheY-like"/>
    <property type="match status" value="1"/>
</dbReference>
<dbReference type="Pfam" id="PF13407">
    <property type="entry name" value="Peripla_BP_4"/>
    <property type="match status" value="1"/>
</dbReference>
<dbReference type="EC" id="2.7.13.3" evidence="2"/>
<evidence type="ECO:0000313" key="13">
    <source>
        <dbReference type="EMBL" id="MDM8145858.1"/>
    </source>
</evidence>
<dbReference type="PROSITE" id="PS51257">
    <property type="entry name" value="PROKAR_LIPOPROTEIN"/>
    <property type="match status" value="1"/>
</dbReference>
<dbReference type="Proteomes" id="UP001228403">
    <property type="component" value="Unassembled WGS sequence"/>
</dbReference>
<dbReference type="InterPro" id="IPR028082">
    <property type="entry name" value="Peripla_BP_I"/>
</dbReference>
<keyword evidence="4" id="KW-0805">Transcription regulation</keyword>
<keyword evidence="8" id="KW-0175">Coiled coil</keyword>
<dbReference type="InterPro" id="IPR011006">
    <property type="entry name" value="CheY-like_superfamily"/>
</dbReference>
<dbReference type="InterPro" id="IPR036097">
    <property type="entry name" value="HisK_dim/P_sf"/>
</dbReference>
<comment type="caution">
    <text evidence="13">The sequence shown here is derived from an EMBL/GenBank/DDBJ whole genome shotgun (WGS) entry which is preliminary data.</text>
</comment>
<evidence type="ECO:0000256" key="4">
    <source>
        <dbReference type="ARBA" id="ARBA00023015"/>
    </source>
</evidence>
<dbReference type="PANTHER" id="PTHR43547">
    <property type="entry name" value="TWO-COMPONENT HISTIDINE KINASE"/>
    <property type="match status" value="1"/>
</dbReference>
<accession>A0ABT7U5P8</accession>
<evidence type="ECO:0000313" key="14">
    <source>
        <dbReference type="Proteomes" id="UP001228403"/>
    </source>
</evidence>
<dbReference type="InterPro" id="IPR018062">
    <property type="entry name" value="HTH_AraC-typ_CS"/>
</dbReference>
<feature type="domain" description="Response regulatory" evidence="12">
    <location>
        <begin position="667"/>
        <end position="782"/>
    </location>
</feature>
<dbReference type="EMBL" id="JAUDCF010000016">
    <property type="protein sequence ID" value="MDM8145858.1"/>
    <property type="molecule type" value="Genomic_DNA"/>
</dbReference>
<evidence type="ECO:0000256" key="5">
    <source>
        <dbReference type="ARBA" id="ARBA00023125"/>
    </source>
</evidence>
<dbReference type="Pfam" id="PF02518">
    <property type="entry name" value="HATPase_c"/>
    <property type="match status" value="1"/>
</dbReference>
<dbReference type="Pfam" id="PF00512">
    <property type="entry name" value="HisKA"/>
    <property type="match status" value="1"/>
</dbReference>
<dbReference type="PRINTS" id="PR00344">
    <property type="entry name" value="BCTRLSENSOR"/>
</dbReference>
<dbReference type="SMART" id="SM00388">
    <property type="entry name" value="HisKA"/>
    <property type="match status" value="1"/>
</dbReference>
<dbReference type="Gene3D" id="3.30.565.10">
    <property type="entry name" value="Histidine kinase-like ATPase, C-terminal domain"/>
    <property type="match status" value="1"/>
</dbReference>
<evidence type="ECO:0000256" key="7">
    <source>
        <dbReference type="PROSITE-ProRule" id="PRU00169"/>
    </source>
</evidence>
<keyword evidence="14" id="KW-1185">Reference proteome</keyword>
<dbReference type="SMART" id="SM00448">
    <property type="entry name" value="REC"/>
    <property type="match status" value="1"/>
</dbReference>
<gene>
    <name evidence="13" type="ORF">QUW02_07985</name>
</gene>
<dbReference type="SUPFAM" id="SSF47384">
    <property type="entry name" value="Homodimeric domain of signal transducing histidine kinase"/>
    <property type="match status" value="1"/>
</dbReference>
<dbReference type="SMART" id="SM00342">
    <property type="entry name" value="HTH_ARAC"/>
    <property type="match status" value="1"/>
</dbReference>
<dbReference type="SMART" id="SM00387">
    <property type="entry name" value="HATPase_c"/>
    <property type="match status" value="1"/>
</dbReference>
<dbReference type="Gene3D" id="1.10.287.130">
    <property type="match status" value="1"/>
</dbReference>
<dbReference type="Gene3D" id="1.10.10.60">
    <property type="entry name" value="Homeodomain-like"/>
    <property type="match status" value="1"/>
</dbReference>
<dbReference type="InterPro" id="IPR005467">
    <property type="entry name" value="His_kinase_dom"/>
</dbReference>
<dbReference type="InterPro" id="IPR009057">
    <property type="entry name" value="Homeodomain-like_sf"/>
</dbReference>
<keyword evidence="9" id="KW-0472">Membrane</keyword>
<evidence type="ECO:0000259" key="10">
    <source>
        <dbReference type="PROSITE" id="PS01124"/>
    </source>
</evidence>
<dbReference type="InterPro" id="IPR018060">
    <property type="entry name" value="HTH_AraC"/>
</dbReference>
<dbReference type="SUPFAM" id="SSF46689">
    <property type="entry name" value="Homeodomain-like"/>
    <property type="match status" value="1"/>
</dbReference>
<name>A0ABT7U5P8_9BACE</name>
<dbReference type="CDD" id="cd06308">
    <property type="entry name" value="PBP1_sensor_kinase-like"/>
    <property type="match status" value="1"/>
</dbReference>
<keyword evidence="3 7" id="KW-0597">Phosphoprotein</keyword>